<dbReference type="EMBL" id="CACTIH010001995">
    <property type="protein sequence ID" value="CAA2971061.1"/>
    <property type="molecule type" value="Genomic_DNA"/>
</dbReference>
<evidence type="ECO:0000313" key="1">
    <source>
        <dbReference type="EMBL" id="CAA2971061.1"/>
    </source>
</evidence>
<sequence>METPVLTSSSSSDPSFKFRKPSYPLFGQASNTSFEVDDSDILYDISPFVRVYKCRRIERFFGTERVPASLDPITGVESKDIKIPPDLTVSV</sequence>
<dbReference type="OrthoDB" id="408631at2759"/>
<accession>A0A8S0QYG6</accession>
<dbReference type="AlphaFoldDB" id="A0A8S0QYG6"/>
<comment type="caution">
    <text evidence="1">The sequence shown here is derived from an EMBL/GenBank/DDBJ whole genome shotgun (WGS) entry which is preliminary data.</text>
</comment>
<keyword evidence="2" id="KW-1185">Reference proteome</keyword>
<reference evidence="1 2" key="1">
    <citation type="submission" date="2019-12" db="EMBL/GenBank/DDBJ databases">
        <authorList>
            <person name="Alioto T."/>
            <person name="Alioto T."/>
            <person name="Gomez Garrido J."/>
        </authorList>
    </citation>
    <scope>NUCLEOTIDE SEQUENCE [LARGE SCALE GENOMIC DNA]</scope>
</reference>
<proteinExistence type="predicted"/>
<name>A0A8S0QYG6_OLEEU</name>
<evidence type="ECO:0000313" key="2">
    <source>
        <dbReference type="Proteomes" id="UP000594638"/>
    </source>
</evidence>
<dbReference type="Proteomes" id="UP000594638">
    <property type="component" value="Unassembled WGS sequence"/>
</dbReference>
<protein>
    <submittedName>
        <fullName evidence="1">Uncharacterized protein</fullName>
    </submittedName>
</protein>
<dbReference type="Gramene" id="OE9A032353T1">
    <property type="protein sequence ID" value="OE9A032353C1"/>
    <property type="gene ID" value="OE9A032353"/>
</dbReference>
<organism evidence="1 2">
    <name type="scientific">Olea europaea subsp. europaea</name>
    <dbReference type="NCBI Taxonomy" id="158383"/>
    <lineage>
        <taxon>Eukaryota</taxon>
        <taxon>Viridiplantae</taxon>
        <taxon>Streptophyta</taxon>
        <taxon>Embryophyta</taxon>
        <taxon>Tracheophyta</taxon>
        <taxon>Spermatophyta</taxon>
        <taxon>Magnoliopsida</taxon>
        <taxon>eudicotyledons</taxon>
        <taxon>Gunneridae</taxon>
        <taxon>Pentapetalae</taxon>
        <taxon>asterids</taxon>
        <taxon>lamiids</taxon>
        <taxon>Lamiales</taxon>
        <taxon>Oleaceae</taxon>
        <taxon>Oleeae</taxon>
        <taxon>Olea</taxon>
    </lineage>
</organism>
<gene>
    <name evidence="1" type="ORF">OLEA9_A032353</name>
</gene>